<dbReference type="Pfam" id="PF10067">
    <property type="entry name" value="DUF2306"/>
    <property type="match status" value="1"/>
</dbReference>
<reference evidence="3" key="1">
    <citation type="submission" date="2021-02" db="EMBL/GenBank/DDBJ databases">
        <authorList>
            <person name="Dougan E. K."/>
            <person name="Rhodes N."/>
            <person name="Thang M."/>
            <person name="Chan C."/>
        </authorList>
    </citation>
    <scope>NUCLEOTIDE SEQUENCE</scope>
</reference>
<gene>
    <name evidence="3" type="primary">Caltractin</name>
    <name evidence="3" type="ORF">SNAT2548_LOCUS11186</name>
</gene>
<name>A0A812LK47_9DINO</name>
<dbReference type="Proteomes" id="UP000604046">
    <property type="component" value="Unassembled WGS sequence"/>
</dbReference>
<proteinExistence type="predicted"/>
<feature type="transmembrane region" description="Helical" evidence="2">
    <location>
        <begin position="40"/>
        <end position="65"/>
    </location>
</feature>
<feature type="transmembrane region" description="Helical" evidence="2">
    <location>
        <begin position="189"/>
        <end position="211"/>
    </location>
</feature>
<comment type="caution">
    <text evidence="3">The sequence shown here is derived from an EMBL/GenBank/DDBJ whole genome shotgun (WGS) entry which is preliminary data.</text>
</comment>
<protein>
    <submittedName>
        <fullName evidence="3">Caltractin protein</fullName>
    </submittedName>
</protein>
<feature type="transmembrane region" description="Helical" evidence="2">
    <location>
        <begin position="128"/>
        <end position="150"/>
    </location>
</feature>
<organism evidence="3 4">
    <name type="scientific">Symbiodinium natans</name>
    <dbReference type="NCBI Taxonomy" id="878477"/>
    <lineage>
        <taxon>Eukaryota</taxon>
        <taxon>Sar</taxon>
        <taxon>Alveolata</taxon>
        <taxon>Dinophyceae</taxon>
        <taxon>Suessiales</taxon>
        <taxon>Symbiodiniaceae</taxon>
        <taxon>Symbiodinium</taxon>
    </lineage>
</organism>
<evidence type="ECO:0000256" key="1">
    <source>
        <dbReference type="SAM" id="MobiDB-lite"/>
    </source>
</evidence>
<keyword evidence="4" id="KW-1185">Reference proteome</keyword>
<sequence length="299" mass="33300">MDALEVANAPGTDAENGPLVKKLGPCSEHEELKDGFQTSWMIMAGIYLVPATAWVMSVWLMYFVAGIDDPAENWNVLLPNLGATTARAVCMGLHFVTGSVITLAGVWQVLPVSKRPEWLPTHRTVGRIYVICSVLTCIGGFGFILQQHILAGGWPMSAAFTAYGCCVVAFALLAYWTARQKDIAAHRRWGLRSFAMGIASFVYRVMLILGVRLQFSMHQDETTDIVDAHGTTKFFREDPYNQFIAWFFFVGSLGVVEWYLRAPNNLLNQILLFCFFAVVCVGLALFSAWLVQRLMSHSD</sequence>
<dbReference type="OrthoDB" id="193478at2759"/>
<keyword evidence="2" id="KW-0812">Transmembrane</keyword>
<dbReference type="AlphaFoldDB" id="A0A812LK47"/>
<evidence type="ECO:0000313" key="3">
    <source>
        <dbReference type="EMBL" id="CAE7242769.1"/>
    </source>
</evidence>
<accession>A0A812LK47</accession>
<dbReference type="EMBL" id="CAJNDS010000990">
    <property type="protein sequence ID" value="CAE7242769.1"/>
    <property type="molecule type" value="Genomic_DNA"/>
</dbReference>
<keyword evidence="2" id="KW-0472">Membrane</keyword>
<evidence type="ECO:0000256" key="2">
    <source>
        <dbReference type="SAM" id="Phobius"/>
    </source>
</evidence>
<keyword evidence="2" id="KW-1133">Transmembrane helix</keyword>
<dbReference type="InterPro" id="IPR018750">
    <property type="entry name" value="DUF2306_membrane"/>
</dbReference>
<feature type="transmembrane region" description="Helical" evidence="2">
    <location>
        <begin position="156"/>
        <end position="177"/>
    </location>
</feature>
<feature type="region of interest" description="Disordered" evidence="1">
    <location>
        <begin position="1"/>
        <end position="20"/>
    </location>
</feature>
<evidence type="ECO:0000313" key="4">
    <source>
        <dbReference type="Proteomes" id="UP000604046"/>
    </source>
</evidence>
<feature type="transmembrane region" description="Helical" evidence="2">
    <location>
        <begin position="243"/>
        <end position="260"/>
    </location>
</feature>
<feature type="transmembrane region" description="Helical" evidence="2">
    <location>
        <begin position="85"/>
        <end position="107"/>
    </location>
</feature>
<feature type="transmembrane region" description="Helical" evidence="2">
    <location>
        <begin position="272"/>
        <end position="291"/>
    </location>
</feature>